<dbReference type="InterPro" id="IPR053747">
    <property type="entry name" value="Fluoresc_Recovery_Reg"/>
</dbReference>
<dbReference type="EMBL" id="CCMZ01000003">
    <property type="protein sequence ID" value="CDX11591.1"/>
    <property type="molecule type" value="Genomic_DNA"/>
</dbReference>
<dbReference type="Pfam" id="PF18032">
    <property type="entry name" value="FRP"/>
    <property type="match status" value="1"/>
</dbReference>
<dbReference type="InterPro" id="IPR041601">
    <property type="entry name" value="FRP"/>
</dbReference>
<proteinExistence type="predicted"/>
<protein>
    <recommendedName>
        <fullName evidence="3">Fluorescence recovery protein (RFP)</fullName>
    </recommendedName>
</protein>
<accession>A0A090D9H1</accession>
<dbReference type="AlphaFoldDB" id="A0A090D9H1"/>
<evidence type="ECO:0008006" key="3">
    <source>
        <dbReference type="Google" id="ProtNLM"/>
    </source>
</evidence>
<reference evidence="2" key="1">
    <citation type="submission" date="2014-08" db="EMBL/GenBank/DDBJ databases">
        <authorList>
            <person name="Moulin L."/>
        </authorList>
    </citation>
    <scope>NUCLEOTIDE SEQUENCE [LARGE SCALE GENOMIC DNA]</scope>
</reference>
<gene>
    <name evidence="1" type="ORF">MPL3356_110057</name>
</gene>
<dbReference type="STRING" id="69974.MPLDJ20_100132"/>
<organism evidence="1 2">
    <name type="scientific">Mesorhizobium plurifarium</name>
    <dbReference type="NCBI Taxonomy" id="69974"/>
    <lineage>
        <taxon>Bacteria</taxon>
        <taxon>Pseudomonadati</taxon>
        <taxon>Pseudomonadota</taxon>
        <taxon>Alphaproteobacteria</taxon>
        <taxon>Hyphomicrobiales</taxon>
        <taxon>Phyllobacteriaceae</taxon>
        <taxon>Mesorhizobium</taxon>
    </lineage>
</organism>
<sequence>MSSNESRWSPSEKKIARRAFDAALEMALGKTMAELKSKTGAMTAPSDLWEIEDYLRQQRRKIDQLFDYRYSQLIVVFGALIQEGYLDESQLSGLSDDKRAEIRHFLAWHAEA</sequence>
<evidence type="ECO:0000313" key="2">
    <source>
        <dbReference type="Proteomes" id="UP000045285"/>
    </source>
</evidence>
<keyword evidence="2" id="KW-1185">Reference proteome</keyword>
<evidence type="ECO:0000313" key="1">
    <source>
        <dbReference type="EMBL" id="CDX11591.1"/>
    </source>
</evidence>
<dbReference type="Proteomes" id="UP000045285">
    <property type="component" value="Unassembled WGS sequence"/>
</dbReference>
<dbReference type="GO" id="GO:0042651">
    <property type="term" value="C:thylakoid membrane"/>
    <property type="evidence" value="ECO:0007669"/>
    <property type="project" value="InterPro"/>
</dbReference>
<dbReference type="Gene3D" id="6.10.140.1840">
    <property type="match status" value="1"/>
</dbReference>
<name>A0A090D9H1_MESPL</name>